<dbReference type="RefSeq" id="WP_208213171.1">
    <property type="nucleotide sequence ID" value="NZ_CP074404.1"/>
</dbReference>
<evidence type="ECO:0000256" key="4">
    <source>
        <dbReference type="ARBA" id="ARBA00022989"/>
    </source>
</evidence>
<dbReference type="PANTHER" id="PTHR39087:SF2">
    <property type="entry name" value="UPF0104 MEMBRANE PROTEIN MJ1595"/>
    <property type="match status" value="1"/>
</dbReference>
<feature type="transmembrane region" description="Helical" evidence="6">
    <location>
        <begin position="579"/>
        <end position="603"/>
    </location>
</feature>
<dbReference type="NCBIfam" id="TIGR00374">
    <property type="entry name" value="flippase-like domain"/>
    <property type="match status" value="1"/>
</dbReference>
<evidence type="ECO:0000313" key="7">
    <source>
        <dbReference type="EMBL" id="MBO3086105.1"/>
    </source>
</evidence>
<feature type="transmembrane region" description="Helical" evidence="6">
    <location>
        <begin position="94"/>
        <end position="115"/>
    </location>
</feature>
<evidence type="ECO:0000256" key="3">
    <source>
        <dbReference type="ARBA" id="ARBA00022692"/>
    </source>
</evidence>
<keyword evidence="2" id="KW-1003">Cell membrane</keyword>
<feature type="transmembrane region" description="Helical" evidence="6">
    <location>
        <begin position="199"/>
        <end position="226"/>
    </location>
</feature>
<gene>
    <name evidence="7" type="ORF">J4035_15790</name>
</gene>
<evidence type="ECO:0000313" key="8">
    <source>
        <dbReference type="Proteomes" id="UP000678317"/>
    </source>
</evidence>
<feature type="transmembrane region" description="Helical" evidence="6">
    <location>
        <begin position="799"/>
        <end position="822"/>
    </location>
</feature>
<feature type="transmembrane region" description="Helical" evidence="6">
    <location>
        <begin position="688"/>
        <end position="707"/>
    </location>
</feature>
<keyword evidence="8" id="KW-1185">Reference proteome</keyword>
<feature type="transmembrane region" description="Helical" evidence="6">
    <location>
        <begin position="650"/>
        <end position="676"/>
    </location>
</feature>
<feature type="transmembrane region" description="Helical" evidence="6">
    <location>
        <begin position="769"/>
        <end position="787"/>
    </location>
</feature>
<dbReference type="Proteomes" id="UP000678317">
    <property type="component" value="Unassembled WGS sequence"/>
</dbReference>
<keyword evidence="5 6" id="KW-0472">Membrane</keyword>
<protein>
    <submittedName>
        <fullName evidence="7">Flippase-like domain-containing protein</fullName>
    </submittedName>
</protein>
<keyword evidence="4 6" id="KW-1133">Transmembrane helix</keyword>
<name>A0ABS3SM77_9CELL</name>
<dbReference type="Pfam" id="PF03706">
    <property type="entry name" value="LPG_synthase_TM"/>
    <property type="match status" value="1"/>
</dbReference>
<accession>A0ABS3SM77</accession>
<feature type="transmembrane region" description="Helical" evidence="6">
    <location>
        <begin position="53"/>
        <end position="74"/>
    </location>
</feature>
<organism evidence="7 8">
    <name type="scientific">Cellulomonas fengjieae</name>
    <dbReference type="NCBI Taxonomy" id="2819978"/>
    <lineage>
        <taxon>Bacteria</taxon>
        <taxon>Bacillati</taxon>
        <taxon>Actinomycetota</taxon>
        <taxon>Actinomycetes</taxon>
        <taxon>Micrococcales</taxon>
        <taxon>Cellulomonadaceae</taxon>
        <taxon>Cellulomonas</taxon>
    </lineage>
</organism>
<reference evidence="7 8" key="1">
    <citation type="submission" date="2021-03" db="EMBL/GenBank/DDBJ databases">
        <title>novel species in genus Cellulomonas.</title>
        <authorList>
            <person name="Zhang G."/>
        </authorList>
    </citation>
    <scope>NUCLEOTIDE SEQUENCE [LARGE SCALE GENOMIC DNA]</scope>
    <source>
        <strain evidence="8">zg-ZUI188</strain>
    </source>
</reference>
<feature type="transmembrane region" description="Helical" evidence="6">
    <location>
        <begin position="168"/>
        <end position="187"/>
    </location>
</feature>
<keyword evidence="3 6" id="KW-0812">Transmembrane</keyword>
<proteinExistence type="predicted"/>
<feature type="transmembrane region" description="Helical" evidence="6">
    <location>
        <begin position="548"/>
        <end position="567"/>
    </location>
</feature>
<comment type="caution">
    <text evidence="7">The sequence shown here is derived from an EMBL/GenBank/DDBJ whole genome shotgun (WGS) entry which is preliminary data.</text>
</comment>
<dbReference type="InterPro" id="IPR022791">
    <property type="entry name" value="L-PG_synthase/AglD"/>
</dbReference>
<feature type="transmembrane region" description="Helical" evidence="6">
    <location>
        <begin position="737"/>
        <end position="757"/>
    </location>
</feature>
<dbReference type="PANTHER" id="PTHR39087">
    <property type="entry name" value="UPF0104 MEMBRANE PROTEIN MJ1595"/>
    <property type="match status" value="1"/>
</dbReference>
<comment type="subcellular location">
    <subcellularLocation>
        <location evidence="1">Cell membrane</location>
        <topology evidence="1">Multi-pass membrane protein</topology>
    </subcellularLocation>
</comment>
<feature type="transmembrane region" description="Helical" evidence="6">
    <location>
        <begin position="127"/>
        <end position="148"/>
    </location>
</feature>
<evidence type="ECO:0000256" key="2">
    <source>
        <dbReference type="ARBA" id="ARBA00022475"/>
    </source>
</evidence>
<evidence type="ECO:0000256" key="1">
    <source>
        <dbReference type="ARBA" id="ARBA00004651"/>
    </source>
</evidence>
<evidence type="ECO:0000256" key="5">
    <source>
        <dbReference type="ARBA" id="ARBA00023136"/>
    </source>
</evidence>
<feature type="transmembrane region" description="Helical" evidence="6">
    <location>
        <begin position="615"/>
        <end position="638"/>
    </location>
</feature>
<dbReference type="EMBL" id="JAGFBM010000009">
    <property type="protein sequence ID" value="MBO3086105.1"/>
    <property type="molecule type" value="Genomic_DNA"/>
</dbReference>
<sequence>MPATPASHAADGAAAADAVLPDPVLGTPGSSPSTEGITIEDIPTVRVHHPSDLLGTVLSLLGVVLVLMLATYAHNTTSGVAEDVQGFATFLQQILFVPVSLLEGFVILAVPVAVITELAFRRLGRQLLEGMAAALAALVLNEVARWAIETFGSAELMIGMSIRSDGRWVVTLPAYVALLVGLLTVVGPRGRRRTVTWSWNLIWFAAGVLLITAGVSLPGLIVSLLIGRVAGLGIRYLSGVQSERAYGSSLVNGVRRAGFEPVRLSRVADTTTDEVDPQRAARLDGDAAARALTRSTDHRVYELTTADGENLDLVVIDGDRQVVGMLTRLWRSLRLRGIEGRSVVSLRQAAERTALLSYAARAAGVLTPKLLSIAEADDSMLLVQERPGHAVPLSDLDDEELTDELLREIWAQLQLAHDAGIAHRSLTSDVLLVEMVVGRPVVWLTSWEQGDVASTELARRMDVTQLVAMLALRVGATRALDSAAAVVPPEHVAAIGPLLQMIALPRQTRDEMRANKKVLAELRSALVARLPEADVEPQQLVRFGARTVLTIVVPIVAIVFVITSVNVNQITSALATGDWRWTVVSFLLGLLTLLGAALAFVAFSPVKLPVWRATLVQTAATFVGLAAPAGIGPAALNLRMLTKRGVSTTLAAATVALVQVSQFVVTLGLLLVLTIVSGNNESSLPVSPAVLLVIGIAAALVASTLLVPKVRQWVLTKTMPMLRQTWPRLIEVLGQPWRLALAVGGNLLMTLGFIFAFDASLAAFGQDATLIQVALVYLAGNTAGALIPTPGGMGTIELALAGTLTSITGINPGIATSIAVLFRVATYWLRIPIGWAAMRYLQKSGEL</sequence>
<evidence type="ECO:0000256" key="6">
    <source>
        <dbReference type="SAM" id="Phobius"/>
    </source>
</evidence>